<comment type="similarity">
    <text evidence="1">Belongs to the mycobacterial PPE family.</text>
</comment>
<dbReference type="Gene3D" id="1.20.1260.20">
    <property type="entry name" value="PPE superfamily"/>
    <property type="match status" value="1"/>
</dbReference>
<dbReference type="Pfam" id="PF01469">
    <property type="entry name" value="Pentapeptide_2"/>
    <property type="match status" value="3"/>
</dbReference>
<evidence type="ECO:0000256" key="2">
    <source>
        <dbReference type="SAM" id="Phobius"/>
    </source>
</evidence>
<accession>A0ABQ1CAT8</accession>
<sequence>MNFAVSPPEINSARIFGGAGPGPLLAAAAAWDVLADELGSAATAFSAVTSGLANASWQGAASAAMVDVAGRYLDWLAATGVLAEQAAGQARMTATAFEATLAASVHPVSVIANRSQMVTLVTSNLLGLNAPAIAAVDAEYEQMWAQDVAAMFGYHAEASGVVSALSPFTELLRLPSAAVSAFVVSTQAAIADPPGRVSILAAGLANVGGSNVGAGNVGDANVGFGNRGVWNLGLGSVGSFNLGSGNVGGHNVGWSNLGSLNVGLGNQGDSNFGFGNSGWGNVGFGNSGSNNVGFGLTGDHQVGFGAWNSGSGNVGLFNSGTGNVGLFNSGSGNWGIGNSGEGNVGLFNAGRLNTGVFNAGVLNTGVGNPGSYNTGGFNVGVGNTGSFNPGQVNTGDFNTGDYNTGWANTGDFNTGGFNQGDLNNGFFWRGDNQGQAAFDLTFTIPRIALQVDVDVPINIPVTGTLGSILNGQPIITIPSFTIPTLHLNGSELGGTVGPIVVDSIVVTGPSLNLVVGGPGQSLRLSLLGPAVGPVVVPVLGLVAGPGLGNVTGGPSSGFFNSGSGSGSGFGNVGGGSGWWNVSSGWGGSRVWGMWGRWVRVCSIWVRGSRAGRMRWRGGCGCGSGVQPGVANGGGWNLGLANVGITTWVAGMWVGIIWVAAMWVWGMSGPVIMVTAITAGAIWVMSMWVAVMRVSGTRGGVIAAV</sequence>
<evidence type="ECO:0000259" key="3">
    <source>
        <dbReference type="Pfam" id="PF00823"/>
    </source>
</evidence>
<organism evidence="4 5">
    <name type="scientific">Mycobacterium paragordonae</name>
    <dbReference type="NCBI Taxonomy" id="1389713"/>
    <lineage>
        <taxon>Bacteria</taxon>
        <taxon>Bacillati</taxon>
        <taxon>Actinomycetota</taxon>
        <taxon>Actinomycetes</taxon>
        <taxon>Mycobacteriales</taxon>
        <taxon>Mycobacteriaceae</taxon>
        <taxon>Mycobacterium</taxon>
    </lineage>
</organism>
<protein>
    <recommendedName>
        <fullName evidence="3">PPE domain-containing protein</fullName>
    </recommendedName>
</protein>
<keyword evidence="5" id="KW-1185">Reference proteome</keyword>
<gene>
    <name evidence="4" type="ORF">MPRG_46030</name>
</gene>
<dbReference type="Pfam" id="PF00823">
    <property type="entry name" value="PPE"/>
    <property type="match status" value="1"/>
</dbReference>
<dbReference type="EMBL" id="BLKX01000001">
    <property type="protein sequence ID" value="GFG81327.1"/>
    <property type="molecule type" value="Genomic_DNA"/>
</dbReference>
<reference evidence="4 5" key="1">
    <citation type="journal article" date="2019" name="Emerg. Microbes Infect.">
        <title>Comprehensive subspecies identification of 175 nontuberculous mycobacteria species based on 7547 genomic profiles.</title>
        <authorList>
            <person name="Matsumoto Y."/>
            <person name="Kinjo T."/>
            <person name="Motooka D."/>
            <person name="Nabeya D."/>
            <person name="Jung N."/>
            <person name="Uechi K."/>
            <person name="Horii T."/>
            <person name="Iida T."/>
            <person name="Fujita J."/>
            <person name="Nakamura S."/>
        </authorList>
    </citation>
    <scope>NUCLEOTIDE SEQUENCE [LARGE SCALE GENOMIC DNA]</scope>
    <source>
        <strain evidence="4 5">JCM 18565</strain>
    </source>
</reference>
<keyword evidence="2" id="KW-1133">Transmembrane helix</keyword>
<proteinExistence type="inferred from homology"/>
<feature type="transmembrane region" description="Helical" evidence="2">
    <location>
        <begin position="644"/>
        <end position="664"/>
    </location>
</feature>
<dbReference type="InterPro" id="IPR002989">
    <property type="entry name" value="Mycobac_pentapep"/>
</dbReference>
<comment type="caution">
    <text evidence="4">The sequence shown here is derived from an EMBL/GenBank/DDBJ whole genome shotgun (WGS) entry which is preliminary data.</text>
</comment>
<dbReference type="PANTHER" id="PTHR46766">
    <property type="entry name" value="GLUTAMINE-RICH PROTEIN 2"/>
    <property type="match status" value="1"/>
</dbReference>
<evidence type="ECO:0000256" key="1">
    <source>
        <dbReference type="ARBA" id="ARBA00010652"/>
    </source>
</evidence>
<dbReference type="PANTHER" id="PTHR46766:SF1">
    <property type="entry name" value="GLUTAMINE-RICH PROTEIN 2"/>
    <property type="match status" value="1"/>
</dbReference>
<keyword evidence="2" id="KW-0812">Transmembrane</keyword>
<evidence type="ECO:0000313" key="4">
    <source>
        <dbReference type="EMBL" id="GFG81327.1"/>
    </source>
</evidence>
<dbReference type="Proteomes" id="UP000465240">
    <property type="component" value="Unassembled WGS sequence"/>
</dbReference>
<feature type="domain" description="PPE" evidence="3">
    <location>
        <begin position="2"/>
        <end position="165"/>
    </location>
</feature>
<keyword evidence="2" id="KW-0472">Membrane</keyword>
<feature type="transmembrane region" description="Helical" evidence="2">
    <location>
        <begin position="670"/>
        <end position="690"/>
    </location>
</feature>
<name>A0ABQ1CAT8_9MYCO</name>
<evidence type="ECO:0000313" key="5">
    <source>
        <dbReference type="Proteomes" id="UP000465240"/>
    </source>
</evidence>
<dbReference type="InterPro" id="IPR038332">
    <property type="entry name" value="PPE_sf"/>
</dbReference>
<dbReference type="RefSeq" id="WP_163761752.1">
    <property type="nucleotide sequence ID" value="NZ_BLKX01000001.1"/>
</dbReference>
<dbReference type="SUPFAM" id="SSF140459">
    <property type="entry name" value="PE/PPE dimer-like"/>
    <property type="match status" value="1"/>
</dbReference>
<dbReference type="InterPro" id="IPR000030">
    <property type="entry name" value="PPE_dom"/>
</dbReference>